<keyword evidence="3" id="KW-0347">Helicase</keyword>
<dbReference type="Pfam" id="PF00271">
    <property type="entry name" value="Helicase_C"/>
    <property type="match status" value="1"/>
</dbReference>
<dbReference type="PANTHER" id="PTHR11274">
    <property type="entry name" value="RAD25/XP-B DNA REPAIR HELICASE"/>
    <property type="match status" value="1"/>
</dbReference>
<evidence type="ECO:0000313" key="7">
    <source>
        <dbReference type="EMBL" id="ALG85296.1"/>
    </source>
</evidence>
<dbReference type="GO" id="GO:0003677">
    <property type="term" value="F:DNA binding"/>
    <property type="evidence" value="ECO:0007669"/>
    <property type="project" value="InterPro"/>
</dbReference>
<dbReference type="InterPro" id="IPR013324">
    <property type="entry name" value="RNA_pol_sigma_r3/r4-like"/>
</dbReference>
<reference evidence="8" key="1">
    <citation type="submission" date="2015-06" db="EMBL/GenBank/DDBJ databases">
        <title>Complete genome sequence and metabolic analysis of phthalate degradation pathway in Gordonia sp. QH-11.</title>
        <authorList>
            <person name="Jin D."/>
            <person name="Kong X."/>
            <person name="Bai Z."/>
        </authorList>
    </citation>
    <scope>NUCLEOTIDE SEQUENCE [LARGE SCALE GENOMIC DNA]</scope>
    <source>
        <strain evidence="8">QH-11</strain>
    </source>
</reference>
<dbReference type="AlphaFoldDB" id="A0A0N9NHM5"/>
<dbReference type="OrthoDB" id="9776021at2"/>
<feature type="domain" description="Helicase ATP-binding" evidence="5">
    <location>
        <begin position="21"/>
        <end position="171"/>
    </location>
</feature>
<dbReference type="InterPro" id="IPR050615">
    <property type="entry name" value="ATP-dep_DNA_Helicase"/>
</dbReference>
<dbReference type="GO" id="GO:0005524">
    <property type="term" value="F:ATP binding"/>
    <property type="evidence" value="ECO:0007669"/>
    <property type="project" value="UniProtKB-KW"/>
</dbReference>
<dbReference type="Gene3D" id="3.40.50.300">
    <property type="entry name" value="P-loop containing nucleotide triphosphate hydrolases"/>
    <property type="match status" value="2"/>
</dbReference>
<dbReference type="PROSITE" id="PS51194">
    <property type="entry name" value="HELICASE_CTER"/>
    <property type="match status" value="1"/>
</dbReference>
<dbReference type="STRING" id="1136941.ACH46_13450"/>
<organism evidence="7 8">
    <name type="scientific">Gordonia phthalatica</name>
    <dbReference type="NCBI Taxonomy" id="1136941"/>
    <lineage>
        <taxon>Bacteria</taxon>
        <taxon>Bacillati</taxon>
        <taxon>Actinomycetota</taxon>
        <taxon>Actinomycetes</taxon>
        <taxon>Mycobacteriales</taxon>
        <taxon>Gordoniaceae</taxon>
        <taxon>Gordonia</taxon>
    </lineage>
</organism>
<keyword evidence="2" id="KW-0378">Hydrolase</keyword>
<dbReference type="GO" id="GO:0016787">
    <property type="term" value="F:hydrolase activity"/>
    <property type="evidence" value="ECO:0007669"/>
    <property type="project" value="UniProtKB-KW"/>
</dbReference>
<evidence type="ECO:0000256" key="4">
    <source>
        <dbReference type="ARBA" id="ARBA00022840"/>
    </source>
</evidence>
<dbReference type="PATRIC" id="fig|1136941.3.peg.2736"/>
<dbReference type="KEGG" id="goq:ACH46_13450"/>
<dbReference type="PROSITE" id="PS51192">
    <property type="entry name" value="HELICASE_ATP_BIND_1"/>
    <property type="match status" value="1"/>
</dbReference>
<dbReference type="Proteomes" id="UP000063789">
    <property type="component" value="Chromosome"/>
</dbReference>
<name>A0A0N9NHM5_9ACTN</name>
<proteinExistence type="predicted"/>
<keyword evidence="4" id="KW-0067">ATP-binding</keyword>
<dbReference type="SUPFAM" id="SSF52540">
    <property type="entry name" value="P-loop containing nucleoside triphosphate hydrolases"/>
    <property type="match status" value="1"/>
</dbReference>
<evidence type="ECO:0000256" key="1">
    <source>
        <dbReference type="ARBA" id="ARBA00022741"/>
    </source>
</evidence>
<dbReference type="SUPFAM" id="SSF88659">
    <property type="entry name" value="Sigma3 and sigma4 domains of RNA polymerase sigma factors"/>
    <property type="match status" value="1"/>
</dbReference>
<keyword evidence="8" id="KW-1185">Reference proteome</keyword>
<accession>A0A0N9NHM5</accession>
<dbReference type="CDD" id="cd17926">
    <property type="entry name" value="DEXHc_RE"/>
    <property type="match status" value="1"/>
</dbReference>
<dbReference type="PANTHER" id="PTHR11274:SF0">
    <property type="entry name" value="GENERAL TRANSCRIPTION AND DNA REPAIR FACTOR IIH HELICASE SUBUNIT XPB"/>
    <property type="match status" value="1"/>
</dbReference>
<protein>
    <recommendedName>
        <fullName evidence="9">Helicase</fullName>
    </recommendedName>
</protein>
<gene>
    <name evidence="7" type="ORF">ACH46_13450</name>
</gene>
<dbReference type="SMART" id="SM00490">
    <property type="entry name" value="HELICc"/>
    <property type="match status" value="1"/>
</dbReference>
<dbReference type="SMART" id="SM00487">
    <property type="entry name" value="DEXDc"/>
    <property type="match status" value="1"/>
</dbReference>
<evidence type="ECO:0000259" key="6">
    <source>
        <dbReference type="PROSITE" id="PS51194"/>
    </source>
</evidence>
<dbReference type="InterPro" id="IPR036388">
    <property type="entry name" value="WH-like_DNA-bd_sf"/>
</dbReference>
<dbReference type="InterPro" id="IPR006935">
    <property type="entry name" value="Helicase/UvrB_N"/>
</dbReference>
<dbReference type="InterPro" id="IPR014001">
    <property type="entry name" value="Helicase_ATP-bd"/>
</dbReference>
<evidence type="ECO:0000313" key="8">
    <source>
        <dbReference type="Proteomes" id="UP000063789"/>
    </source>
</evidence>
<dbReference type="EMBL" id="CP011853">
    <property type="protein sequence ID" value="ALG85296.1"/>
    <property type="molecule type" value="Genomic_DNA"/>
</dbReference>
<reference evidence="7 8" key="2">
    <citation type="journal article" date="2017" name="Int. J. Syst. Evol. Microbiol.">
        <title>Gordonia phthalatica sp. nov., a di-n-butyl phthalate-degrading bacterium isolated from activated sludge.</title>
        <authorList>
            <person name="Jin D."/>
            <person name="Kong X."/>
            <person name="Jia M."/>
            <person name="Yu X."/>
            <person name="Wang X."/>
            <person name="Zhuang X."/>
            <person name="Deng Y."/>
            <person name="Bai Z."/>
        </authorList>
    </citation>
    <scope>NUCLEOTIDE SEQUENCE [LARGE SCALE GENOMIC DNA]</scope>
    <source>
        <strain evidence="7 8">QH-11</strain>
    </source>
</reference>
<dbReference type="GO" id="GO:0004386">
    <property type="term" value="F:helicase activity"/>
    <property type="evidence" value="ECO:0007669"/>
    <property type="project" value="UniProtKB-KW"/>
</dbReference>
<dbReference type="Pfam" id="PF04851">
    <property type="entry name" value="ResIII"/>
    <property type="match status" value="1"/>
</dbReference>
<evidence type="ECO:0000256" key="2">
    <source>
        <dbReference type="ARBA" id="ARBA00022801"/>
    </source>
</evidence>
<evidence type="ECO:0008006" key="9">
    <source>
        <dbReference type="Google" id="ProtNLM"/>
    </source>
</evidence>
<dbReference type="Gene3D" id="1.10.10.10">
    <property type="entry name" value="Winged helix-like DNA-binding domain superfamily/Winged helix DNA-binding domain"/>
    <property type="match status" value="1"/>
</dbReference>
<evidence type="ECO:0000256" key="3">
    <source>
        <dbReference type="ARBA" id="ARBA00022806"/>
    </source>
</evidence>
<dbReference type="InterPro" id="IPR027417">
    <property type="entry name" value="P-loop_NTPase"/>
</dbReference>
<dbReference type="InterPro" id="IPR001650">
    <property type="entry name" value="Helicase_C-like"/>
</dbReference>
<keyword evidence="1" id="KW-0547">Nucleotide-binding</keyword>
<evidence type="ECO:0000259" key="5">
    <source>
        <dbReference type="PROSITE" id="PS51192"/>
    </source>
</evidence>
<feature type="domain" description="Helicase C-terminal" evidence="6">
    <location>
        <begin position="279"/>
        <end position="437"/>
    </location>
</feature>
<sequence>MGAAVSNAQLSLREWQREALDRWIAADRCAIVEAVTGTGKTTLGLAAAADALGRGVRVLVIVPGVDLVEQWYHAARRTLGTVRIGRRGHLHSDRFGDVDVLITTVQSAYRDNFEIPDGPTMCIADEVHRYGSDSFSRALRTSFSERLGLTATLERSDGGVEEKLLPFFGVAITGCDFRRARADGIIAPVRVMTVPVQFSAMEYSKYRQIESTLSSERWKLISEYGCRDEPFGLFLQDVQDLAKDGDYRASRSAGAYLHAFSARRELLASSQAKLKVLHNLGSVLTGAGRTLVFSETKTSAQTAADALATAGVYAESVSSSNTSDERARLLRRFSDGHVTALAAPKILDEGIDVPEADVGIIVAASSSRRQMIQRIGRIIRPKPDGRAASFIVLYIQGTIEDPARGAHESFLEQLTEIADQTLDVPAGDAVGQLANWLGQSMSEVESARAMPRVQALTAVIAGQDVVDPVRTGIVSDCMLAGGLHADLATFDLLLSCMSILSAQQIEVLLLRFGIDGGPTHSVREAAKALGLAPRAVVRIEDEALGRLENQDVLPILDRLSRIDEPDEELGLSPLKMPTRIQ</sequence>